<name>A0A026WEL6_OOCBI</name>
<keyword evidence="2" id="KW-1185">Reference proteome</keyword>
<dbReference type="Proteomes" id="UP000053097">
    <property type="component" value="Unassembled WGS sequence"/>
</dbReference>
<dbReference type="AlphaFoldDB" id="A0A026WEL6"/>
<feature type="non-terminal residue" evidence="1">
    <location>
        <position position="1"/>
    </location>
</feature>
<evidence type="ECO:0000313" key="2">
    <source>
        <dbReference type="Proteomes" id="UP000053097"/>
    </source>
</evidence>
<proteinExistence type="predicted"/>
<dbReference type="EMBL" id="KK107242">
    <property type="protein sequence ID" value="EZA54540.1"/>
    <property type="molecule type" value="Genomic_DNA"/>
</dbReference>
<accession>A0A026WEL6</accession>
<organism evidence="1 2">
    <name type="scientific">Ooceraea biroi</name>
    <name type="common">Clonal raider ant</name>
    <name type="synonym">Cerapachys biroi</name>
    <dbReference type="NCBI Taxonomy" id="2015173"/>
    <lineage>
        <taxon>Eukaryota</taxon>
        <taxon>Metazoa</taxon>
        <taxon>Ecdysozoa</taxon>
        <taxon>Arthropoda</taxon>
        <taxon>Hexapoda</taxon>
        <taxon>Insecta</taxon>
        <taxon>Pterygota</taxon>
        <taxon>Neoptera</taxon>
        <taxon>Endopterygota</taxon>
        <taxon>Hymenoptera</taxon>
        <taxon>Apocrita</taxon>
        <taxon>Aculeata</taxon>
        <taxon>Formicoidea</taxon>
        <taxon>Formicidae</taxon>
        <taxon>Dorylinae</taxon>
        <taxon>Ooceraea</taxon>
    </lineage>
</organism>
<reference evidence="1 2" key="1">
    <citation type="journal article" date="2014" name="Curr. Biol.">
        <title>The genome of the clonal raider ant Cerapachys biroi.</title>
        <authorList>
            <person name="Oxley P.R."/>
            <person name="Ji L."/>
            <person name="Fetter-Pruneda I."/>
            <person name="McKenzie S.K."/>
            <person name="Li C."/>
            <person name="Hu H."/>
            <person name="Zhang G."/>
            <person name="Kronauer D.J."/>
        </authorList>
    </citation>
    <scope>NUCLEOTIDE SEQUENCE [LARGE SCALE GENOMIC DNA]</scope>
</reference>
<sequence length="114" mass="12900">YNRCAVTLSPRNPREIGARYTWSGDILQLAAGGPASPISRSRSPACARSLARVRAPDCGFKRKARSFLQHRRRHARFAAGHSKTKPKLDNAARPLRDRTLMFARMQITVHSKYR</sequence>
<evidence type="ECO:0000313" key="1">
    <source>
        <dbReference type="EMBL" id="EZA54540.1"/>
    </source>
</evidence>
<gene>
    <name evidence="1" type="ORF">X777_05519</name>
</gene>
<protein>
    <submittedName>
        <fullName evidence="1">Uncharacterized protein</fullName>
    </submittedName>
</protein>